<evidence type="ECO:0000313" key="1">
    <source>
        <dbReference type="EMBL" id="QIO05897.1"/>
    </source>
</evidence>
<evidence type="ECO:0000313" key="2">
    <source>
        <dbReference type="Proteomes" id="UP000502297"/>
    </source>
</evidence>
<dbReference type="KEGG" id="asha:G8E00_08015"/>
<dbReference type="EMBL" id="CP049801">
    <property type="protein sequence ID" value="QIO05897.1"/>
    <property type="molecule type" value="Genomic_DNA"/>
</dbReference>
<dbReference type="Proteomes" id="UP000502297">
    <property type="component" value="Chromosome"/>
</dbReference>
<dbReference type="AlphaFoldDB" id="A0A6G8RVJ1"/>
<keyword evidence="2" id="KW-1185">Reference proteome</keyword>
<proteinExistence type="predicted"/>
<accession>A0A6G8RVJ1</accession>
<sequence length="107" mass="12307">MFKTKIINNEIVLVTPPQMSLLSEFFEVDIQESIEVCDYYLDLIDKIKNDISDDIDSVGNAFNIYINKEYVGVSNEYTEESLSKIKISDFIDCLNIWKSAIKLKKGV</sequence>
<protein>
    <submittedName>
        <fullName evidence="1">Uncharacterized protein</fullName>
    </submittedName>
</protein>
<organism evidence="1 2">
    <name type="scientific">Acinetobacter shaoyimingii</name>
    <dbReference type="NCBI Taxonomy" id="2715164"/>
    <lineage>
        <taxon>Bacteria</taxon>
        <taxon>Pseudomonadati</taxon>
        <taxon>Pseudomonadota</taxon>
        <taxon>Gammaproteobacteria</taxon>
        <taxon>Moraxellales</taxon>
        <taxon>Moraxellaceae</taxon>
        <taxon>Acinetobacter</taxon>
    </lineage>
</organism>
<name>A0A6G8RVJ1_9GAMM</name>
<reference evidence="1 2" key="1">
    <citation type="submission" date="2020-03" db="EMBL/GenBank/DDBJ databases">
        <authorList>
            <person name="Zhu W."/>
        </authorList>
    </citation>
    <scope>NUCLEOTIDE SEQUENCE [LARGE SCALE GENOMIC DNA]</scope>
    <source>
        <strain evidence="1 2">323-1</strain>
    </source>
</reference>
<dbReference type="RefSeq" id="WP_166223525.1">
    <property type="nucleotide sequence ID" value="NZ_CP049801.1"/>
</dbReference>
<gene>
    <name evidence="1" type="ORF">G8E00_08015</name>
</gene>